<protein>
    <submittedName>
        <fullName evidence="2 4">Uncharacterized protein</fullName>
    </submittedName>
</protein>
<gene>
    <name evidence="2" type="ORF">SSLN_LOCUS4441</name>
</gene>
<organism evidence="4">
    <name type="scientific">Schistocephalus solidus</name>
    <name type="common">Tapeworm</name>
    <dbReference type="NCBI Taxonomy" id="70667"/>
    <lineage>
        <taxon>Eukaryota</taxon>
        <taxon>Metazoa</taxon>
        <taxon>Spiralia</taxon>
        <taxon>Lophotrochozoa</taxon>
        <taxon>Platyhelminthes</taxon>
        <taxon>Cestoda</taxon>
        <taxon>Eucestoda</taxon>
        <taxon>Diphyllobothriidea</taxon>
        <taxon>Diphyllobothriidae</taxon>
        <taxon>Schistocephalus</taxon>
    </lineage>
</organism>
<evidence type="ECO:0000256" key="1">
    <source>
        <dbReference type="SAM" id="MobiDB-lite"/>
    </source>
</evidence>
<keyword evidence="3" id="KW-1185">Reference proteome</keyword>
<evidence type="ECO:0000313" key="2">
    <source>
        <dbReference type="EMBL" id="VDL90826.1"/>
    </source>
</evidence>
<dbReference type="EMBL" id="UYSU01032868">
    <property type="protein sequence ID" value="VDL90826.1"/>
    <property type="molecule type" value="Genomic_DNA"/>
</dbReference>
<evidence type="ECO:0000313" key="3">
    <source>
        <dbReference type="Proteomes" id="UP000275846"/>
    </source>
</evidence>
<feature type="compositionally biased region" description="Low complexity" evidence="1">
    <location>
        <begin position="105"/>
        <end position="124"/>
    </location>
</feature>
<dbReference type="Proteomes" id="UP000275846">
    <property type="component" value="Unassembled WGS sequence"/>
</dbReference>
<proteinExistence type="predicted"/>
<reference evidence="2 3" key="2">
    <citation type="submission" date="2018-11" db="EMBL/GenBank/DDBJ databases">
        <authorList>
            <consortium name="Pathogen Informatics"/>
        </authorList>
    </citation>
    <scope>NUCLEOTIDE SEQUENCE [LARGE SCALE GENOMIC DNA]</scope>
    <source>
        <strain evidence="2 3">NST_G2</strain>
    </source>
</reference>
<dbReference type="PROSITE" id="PS51257">
    <property type="entry name" value="PROKAR_LIPOPROTEIN"/>
    <property type="match status" value="1"/>
</dbReference>
<dbReference type="WBParaSite" id="SSLN_0000458901-mRNA-1">
    <property type="protein sequence ID" value="SSLN_0000458901-mRNA-1"/>
    <property type="gene ID" value="SSLN_0000458901"/>
</dbReference>
<evidence type="ECO:0000313" key="4">
    <source>
        <dbReference type="WBParaSite" id="SSLN_0000458901-mRNA-1"/>
    </source>
</evidence>
<reference evidence="4" key="1">
    <citation type="submission" date="2016-06" db="UniProtKB">
        <authorList>
            <consortium name="WormBaseParasite"/>
        </authorList>
    </citation>
    <scope>IDENTIFICATION</scope>
</reference>
<sequence>MAAHARTRASRSDVVAAAEQQQEHFAAVAAAAQACVHDECSHSRPPADVNSLPSPPPWGPAYYFEQHFDLPSSAHERWPASSEVCLGVRPMSIHMRTLTQDVRAPKPAHSSSPSPCSPVHSQPPLLARAPH</sequence>
<dbReference type="AlphaFoldDB" id="A0A183SJP3"/>
<accession>A0A183SJP3</accession>
<name>A0A183SJP3_SCHSO</name>
<feature type="region of interest" description="Disordered" evidence="1">
    <location>
        <begin position="97"/>
        <end position="131"/>
    </location>
</feature>